<dbReference type="Proteomes" id="UP000030676">
    <property type="component" value="Unassembled WGS sequence"/>
</dbReference>
<gene>
    <name evidence="1" type="ORF">FOPG_19499</name>
</gene>
<name>X0GWM5_FUSOX</name>
<organism evidence="1">
    <name type="scientific">Fusarium oxysporum f. sp. conglutinans race 2 54008</name>
    <dbReference type="NCBI Taxonomy" id="1089457"/>
    <lineage>
        <taxon>Eukaryota</taxon>
        <taxon>Fungi</taxon>
        <taxon>Dikarya</taxon>
        <taxon>Ascomycota</taxon>
        <taxon>Pezizomycotina</taxon>
        <taxon>Sordariomycetes</taxon>
        <taxon>Hypocreomycetidae</taxon>
        <taxon>Hypocreales</taxon>
        <taxon>Nectriaceae</taxon>
        <taxon>Fusarium</taxon>
        <taxon>Fusarium oxysporum species complex</taxon>
    </lineage>
</organism>
<dbReference type="HOGENOM" id="CLU_3162514_0_0_1"/>
<reference evidence="1" key="2">
    <citation type="submission" date="2014-03" db="EMBL/GenBank/DDBJ databases">
        <title>The Genome Annotation of Fusarium oxysporum PHW808.</title>
        <authorList>
            <consortium name="The Broad Institute Genomics Platform"/>
            <person name="Ma L.-J."/>
            <person name="Corby-Kistler H."/>
            <person name="Broz K."/>
            <person name="Gale L.R."/>
            <person name="Jonkers W."/>
            <person name="O'Donnell K."/>
            <person name="Ploetz R."/>
            <person name="Steinberg C."/>
            <person name="Schwartz D.C."/>
            <person name="VanEtten H."/>
            <person name="Zhou S."/>
            <person name="Young S.K."/>
            <person name="Zeng Q."/>
            <person name="Gargeya S."/>
            <person name="Fitzgerald M."/>
            <person name="Abouelleil A."/>
            <person name="Alvarado L."/>
            <person name="Chapman S.B."/>
            <person name="Gainer-Dewar J."/>
            <person name="Goldberg J."/>
            <person name="Griggs A."/>
            <person name="Gujja S."/>
            <person name="Hansen M."/>
            <person name="Howarth C."/>
            <person name="Imamovic A."/>
            <person name="Ireland A."/>
            <person name="Larimer J."/>
            <person name="McCowan C."/>
            <person name="Murphy C."/>
            <person name="Pearson M."/>
            <person name="Poon T.W."/>
            <person name="Priest M."/>
            <person name="Roberts A."/>
            <person name="Saif S."/>
            <person name="Shea T."/>
            <person name="Sykes S."/>
            <person name="Wortman J."/>
            <person name="Nusbaum C."/>
            <person name="Birren B."/>
        </authorList>
    </citation>
    <scope>NUCLEOTIDE SEQUENCE</scope>
    <source>
        <strain evidence="1">54008</strain>
    </source>
</reference>
<dbReference type="EMBL" id="KK034250">
    <property type="protein sequence ID" value="EXL64231.1"/>
    <property type="molecule type" value="Genomic_DNA"/>
</dbReference>
<sequence>HEKATLAVNGPVTLVLTGQRRGHGLGSIDVTSDTSMLSYDLDNIETRR</sequence>
<evidence type="ECO:0000313" key="1">
    <source>
        <dbReference type="EMBL" id="EXL64231.1"/>
    </source>
</evidence>
<feature type="non-terminal residue" evidence="1">
    <location>
        <position position="1"/>
    </location>
</feature>
<reference evidence="1" key="1">
    <citation type="submission" date="2011-11" db="EMBL/GenBank/DDBJ databases">
        <title>The Genome Sequence of Fusarium oxysporum PHW808.</title>
        <authorList>
            <consortium name="The Broad Institute Genome Sequencing Platform"/>
            <person name="Ma L.-J."/>
            <person name="Gale L.R."/>
            <person name="Schwartz D.C."/>
            <person name="Zhou S."/>
            <person name="Corby-Kistler H."/>
            <person name="Young S.K."/>
            <person name="Zeng Q."/>
            <person name="Gargeya S."/>
            <person name="Fitzgerald M."/>
            <person name="Haas B."/>
            <person name="Abouelleil A."/>
            <person name="Alvarado L."/>
            <person name="Arachchi H.M."/>
            <person name="Berlin A."/>
            <person name="Brown A."/>
            <person name="Chapman S.B."/>
            <person name="Chen Z."/>
            <person name="Dunbar C."/>
            <person name="Freedman E."/>
            <person name="Gearin G."/>
            <person name="Goldberg J."/>
            <person name="Griggs A."/>
            <person name="Gujja S."/>
            <person name="Heiman D."/>
            <person name="Howarth C."/>
            <person name="Larson L."/>
            <person name="Lui A."/>
            <person name="MacDonald P.J.P."/>
            <person name="Montmayeur A."/>
            <person name="Murphy C."/>
            <person name="Neiman D."/>
            <person name="Pearson M."/>
            <person name="Priest M."/>
            <person name="Roberts A."/>
            <person name="Saif S."/>
            <person name="Shea T."/>
            <person name="Shenoy N."/>
            <person name="Sisk P."/>
            <person name="Stolte C."/>
            <person name="Sykes S."/>
            <person name="Wortman J."/>
            <person name="Nusbaum C."/>
            <person name="Birren B."/>
        </authorList>
    </citation>
    <scope>NUCLEOTIDE SEQUENCE [LARGE SCALE GENOMIC DNA]</scope>
    <source>
        <strain evidence="1">54008</strain>
    </source>
</reference>
<protein>
    <submittedName>
        <fullName evidence="1">Uncharacterized protein</fullName>
    </submittedName>
</protein>
<proteinExistence type="predicted"/>
<dbReference type="AlphaFoldDB" id="X0GWM5"/>
<accession>X0GWM5</accession>